<dbReference type="Proteomes" id="UP001194468">
    <property type="component" value="Unassembled WGS sequence"/>
</dbReference>
<feature type="signal peptide" evidence="2">
    <location>
        <begin position="1"/>
        <end position="19"/>
    </location>
</feature>
<organism evidence="3 4">
    <name type="scientific">Boletus edulis BED1</name>
    <dbReference type="NCBI Taxonomy" id="1328754"/>
    <lineage>
        <taxon>Eukaryota</taxon>
        <taxon>Fungi</taxon>
        <taxon>Dikarya</taxon>
        <taxon>Basidiomycota</taxon>
        <taxon>Agaricomycotina</taxon>
        <taxon>Agaricomycetes</taxon>
        <taxon>Agaricomycetidae</taxon>
        <taxon>Boletales</taxon>
        <taxon>Boletineae</taxon>
        <taxon>Boletaceae</taxon>
        <taxon>Boletoideae</taxon>
        <taxon>Boletus</taxon>
    </lineage>
</organism>
<keyword evidence="2" id="KW-0732">Signal</keyword>
<evidence type="ECO:0000256" key="2">
    <source>
        <dbReference type="SAM" id="SignalP"/>
    </source>
</evidence>
<feature type="chain" id="PRO_5042046942" description="Secreted protein" evidence="2">
    <location>
        <begin position="20"/>
        <end position="113"/>
    </location>
</feature>
<reference evidence="3" key="2">
    <citation type="journal article" date="2020" name="Nat. Commun.">
        <title>Large-scale genome sequencing of mycorrhizal fungi provides insights into the early evolution of symbiotic traits.</title>
        <authorList>
            <person name="Miyauchi S."/>
            <person name="Kiss E."/>
            <person name="Kuo A."/>
            <person name="Drula E."/>
            <person name="Kohler A."/>
            <person name="Sanchez-Garcia M."/>
            <person name="Morin E."/>
            <person name="Andreopoulos B."/>
            <person name="Barry K.W."/>
            <person name="Bonito G."/>
            <person name="Buee M."/>
            <person name="Carver A."/>
            <person name="Chen C."/>
            <person name="Cichocki N."/>
            <person name="Clum A."/>
            <person name="Culley D."/>
            <person name="Crous P.W."/>
            <person name="Fauchery L."/>
            <person name="Girlanda M."/>
            <person name="Hayes R.D."/>
            <person name="Keri Z."/>
            <person name="LaButti K."/>
            <person name="Lipzen A."/>
            <person name="Lombard V."/>
            <person name="Magnuson J."/>
            <person name="Maillard F."/>
            <person name="Murat C."/>
            <person name="Nolan M."/>
            <person name="Ohm R.A."/>
            <person name="Pangilinan J."/>
            <person name="Pereira M.F."/>
            <person name="Perotto S."/>
            <person name="Peter M."/>
            <person name="Pfister S."/>
            <person name="Riley R."/>
            <person name="Sitrit Y."/>
            <person name="Stielow J.B."/>
            <person name="Szollosi G."/>
            <person name="Zifcakova L."/>
            <person name="Stursova M."/>
            <person name="Spatafora J.W."/>
            <person name="Tedersoo L."/>
            <person name="Vaario L.M."/>
            <person name="Yamada A."/>
            <person name="Yan M."/>
            <person name="Wang P."/>
            <person name="Xu J."/>
            <person name="Bruns T."/>
            <person name="Baldrian P."/>
            <person name="Vilgalys R."/>
            <person name="Dunand C."/>
            <person name="Henrissat B."/>
            <person name="Grigoriev I.V."/>
            <person name="Hibbett D."/>
            <person name="Nagy L.G."/>
            <person name="Martin F.M."/>
        </authorList>
    </citation>
    <scope>NUCLEOTIDE SEQUENCE</scope>
    <source>
        <strain evidence="3">BED1</strain>
    </source>
</reference>
<feature type="compositionally biased region" description="Basic residues" evidence="1">
    <location>
        <begin position="98"/>
        <end position="113"/>
    </location>
</feature>
<keyword evidence="4" id="KW-1185">Reference proteome</keyword>
<proteinExistence type="predicted"/>
<comment type="caution">
    <text evidence="3">The sequence shown here is derived from an EMBL/GenBank/DDBJ whole genome shotgun (WGS) entry which is preliminary data.</text>
</comment>
<dbReference type="AlphaFoldDB" id="A0AAD4G859"/>
<evidence type="ECO:0000313" key="3">
    <source>
        <dbReference type="EMBL" id="KAF8423752.1"/>
    </source>
</evidence>
<dbReference type="EMBL" id="WHUW01000112">
    <property type="protein sequence ID" value="KAF8423752.1"/>
    <property type="molecule type" value="Genomic_DNA"/>
</dbReference>
<evidence type="ECO:0008006" key="5">
    <source>
        <dbReference type="Google" id="ProtNLM"/>
    </source>
</evidence>
<evidence type="ECO:0000313" key="4">
    <source>
        <dbReference type="Proteomes" id="UP001194468"/>
    </source>
</evidence>
<evidence type="ECO:0000256" key="1">
    <source>
        <dbReference type="SAM" id="MobiDB-lite"/>
    </source>
</evidence>
<gene>
    <name evidence="3" type="ORF">L210DRAFT_2133613</name>
</gene>
<protein>
    <recommendedName>
        <fullName evidence="5">Secreted protein</fullName>
    </recommendedName>
</protein>
<reference evidence="3" key="1">
    <citation type="submission" date="2019-10" db="EMBL/GenBank/DDBJ databases">
        <authorList>
            <consortium name="DOE Joint Genome Institute"/>
            <person name="Kuo A."/>
            <person name="Miyauchi S."/>
            <person name="Kiss E."/>
            <person name="Drula E."/>
            <person name="Kohler A."/>
            <person name="Sanchez-Garcia M."/>
            <person name="Andreopoulos B."/>
            <person name="Barry K.W."/>
            <person name="Bonito G."/>
            <person name="Buee M."/>
            <person name="Carver A."/>
            <person name="Chen C."/>
            <person name="Cichocki N."/>
            <person name="Clum A."/>
            <person name="Culley D."/>
            <person name="Crous P.W."/>
            <person name="Fauchery L."/>
            <person name="Girlanda M."/>
            <person name="Hayes R."/>
            <person name="Keri Z."/>
            <person name="LaButti K."/>
            <person name="Lipzen A."/>
            <person name="Lombard V."/>
            <person name="Magnuson J."/>
            <person name="Maillard F."/>
            <person name="Morin E."/>
            <person name="Murat C."/>
            <person name="Nolan M."/>
            <person name="Ohm R."/>
            <person name="Pangilinan J."/>
            <person name="Pereira M."/>
            <person name="Perotto S."/>
            <person name="Peter M."/>
            <person name="Riley R."/>
            <person name="Sitrit Y."/>
            <person name="Stielow B."/>
            <person name="Szollosi G."/>
            <person name="Zifcakova L."/>
            <person name="Stursova M."/>
            <person name="Spatafora J.W."/>
            <person name="Tedersoo L."/>
            <person name="Vaario L.-M."/>
            <person name="Yamada A."/>
            <person name="Yan M."/>
            <person name="Wang P."/>
            <person name="Xu J."/>
            <person name="Bruns T."/>
            <person name="Baldrian P."/>
            <person name="Vilgalys R."/>
            <person name="Henrissat B."/>
            <person name="Grigoriev I.V."/>
            <person name="Hibbett D."/>
            <person name="Nagy L.G."/>
            <person name="Martin F.M."/>
        </authorList>
    </citation>
    <scope>NUCLEOTIDE SEQUENCE</scope>
    <source>
        <strain evidence="3">BED1</strain>
    </source>
</reference>
<feature type="region of interest" description="Disordered" evidence="1">
    <location>
        <begin position="91"/>
        <end position="113"/>
    </location>
</feature>
<name>A0AAD4G859_BOLED</name>
<accession>A0AAD4G859</accession>
<sequence length="113" mass="12878">MHMLIVMLSHSLVSRVVFAVSHPSKPFRRPCLARFTRRPLGFDKGTGHAPLLEWTRLLIIIRPRTARVLTIAAYCQSKSAIRRLSLHGAERYPSSNRSRNRHLVALKSGGRRL</sequence>